<dbReference type="GO" id="GO:0015293">
    <property type="term" value="F:symporter activity"/>
    <property type="evidence" value="ECO:0007669"/>
    <property type="project" value="UniProtKB-KW"/>
</dbReference>
<evidence type="ECO:0000313" key="9">
    <source>
        <dbReference type="Proteomes" id="UP000024404"/>
    </source>
</evidence>
<dbReference type="InterPro" id="IPR000175">
    <property type="entry name" value="Na/ntran_symport"/>
</dbReference>
<dbReference type="SUPFAM" id="SSF161070">
    <property type="entry name" value="SNF-like"/>
    <property type="match status" value="1"/>
</dbReference>
<keyword evidence="2" id="KW-0813">Transport</keyword>
<feature type="transmembrane region" description="Helical" evidence="7">
    <location>
        <begin position="189"/>
        <end position="209"/>
    </location>
</feature>
<sequence>MLLVAIFKSILLSYSTMGIFYTFKSITALFSSWSRTTWLECVYEGHSSCYDPHVKCDEATGNYQYYSKCYNLKLLNNRTNLNYTWEQIVIAMTSTSEALREFPPNIYWKEKINKPTKISEFFVASATIEQAIIAIIAILGIRFYSKIARFVVVFPSFCMIICIIYATVKVGFRSTIASIAEGFSPDLHEFLDLKVWVTAALQVSFYYFFKN</sequence>
<keyword evidence="5 7" id="KW-1133">Transmembrane helix</keyword>
<feature type="transmembrane region" description="Helical" evidence="7">
    <location>
        <begin position="121"/>
        <end position="141"/>
    </location>
</feature>
<evidence type="ECO:0000256" key="4">
    <source>
        <dbReference type="ARBA" id="ARBA00022847"/>
    </source>
</evidence>
<protein>
    <submittedName>
        <fullName evidence="8">Uncharacterized protein</fullName>
    </submittedName>
</protein>
<evidence type="ECO:0000256" key="3">
    <source>
        <dbReference type="ARBA" id="ARBA00022692"/>
    </source>
</evidence>
<reference evidence="8" key="2">
    <citation type="submission" date="2022-06" db="UniProtKB">
        <authorList>
            <consortium name="EnsemblMetazoa"/>
        </authorList>
    </citation>
    <scope>IDENTIFICATION</scope>
</reference>
<evidence type="ECO:0000313" key="8">
    <source>
        <dbReference type="EnsemblMetazoa" id="OVOC1811.1"/>
    </source>
</evidence>
<keyword evidence="4" id="KW-0769">Symport</keyword>
<evidence type="ECO:0000256" key="6">
    <source>
        <dbReference type="ARBA" id="ARBA00023136"/>
    </source>
</evidence>
<feature type="transmembrane region" description="Helical" evidence="7">
    <location>
        <begin position="147"/>
        <end position="168"/>
    </location>
</feature>
<dbReference type="EnsemblMetazoa" id="OVOC1811.1">
    <property type="protein sequence ID" value="OVOC1811.1"/>
    <property type="gene ID" value="WBGene00238620"/>
</dbReference>
<evidence type="ECO:0000256" key="1">
    <source>
        <dbReference type="ARBA" id="ARBA00004141"/>
    </source>
</evidence>
<comment type="subcellular location">
    <subcellularLocation>
        <location evidence="1">Membrane</location>
        <topology evidence="1">Multi-pass membrane protein</topology>
    </subcellularLocation>
</comment>
<evidence type="ECO:0000256" key="2">
    <source>
        <dbReference type="ARBA" id="ARBA00022448"/>
    </source>
</evidence>
<dbReference type="Proteomes" id="UP000024404">
    <property type="component" value="Unassembled WGS sequence"/>
</dbReference>
<accession>A0A8R1XQZ8</accession>
<reference evidence="9" key="1">
    <citation type="submission" date="2013-10" db="EMBL/GenBank/DDBJ databases">
        <title>Genome sequencing of Onchocerca volvulus.</title>
        <authorList>
            <person name="Cotton J."/>
            <person name="Tsai J."/>
            <person name="Stanley E."/>
            <person name="Tracey A."/>
            <person name="Holroyd N."/>
            <person name="Lustigman S."/>
            <person name="Berriman M."/>
        </authorList>
    </citation>
    <scope>NUCLEOTIDE SEQUENCE</scope>
</reference>
<evidence type="ECO:0000256" key="7">
    <source>
        <dbReference type="SAM" id="Phobius"/>
    </source>
</evidence>
<dbReference type="InterPro" id="IPR037272">
    <property type="entry name" value="SNS_sf"/>
</dbReference>
<dbReference type="EMBL" id="CMVM020000057">
    <property type="status" value="NOT_ANNOTATED_CDS"/>
    <property type="molecule type" value="Genomic_DNA"/>
</dbReference>
<name>A0A8R1XQZ8_ONCVO</name>
<keyword evidence="6 7" id="KW-0472">Membrane</keyword>
<keyword evidence="3 7" id="KW-0812">Transmembrane</keyword>
<proteinExistence type="predicted"/>
<dbReference type="AlphaFoldDB" id="A0A8R1XQZ8"/>
<organism evidence="8 9">
    <name type="scientific">Onchocerca volvulus</name>
    <dbReference type="NCBI Taxonomy" id="6282"/>
    <lineage>
        <taxon>Eukaryota</taxon>
        <taxon>Metazoa</taxon>
        <taxon>Ecdysozoa</taxon>
        <taxon>Nematoda</taxon>
        <taxon>Chromadorea</taxon>
        <taxon>Rhabditida</taxon>
        <taxon>Spirurina</taxon>
        <taxon>Spiruromorpha</taxon>
        <taxon>Filarioidea</taxon>
        <taxon>Onchocercidae</taxon>
        <taxon>Onchocerca</taxon>
    </lineage>
</organism>
<dbReference type="Pfam" id="PF00209">
    <property type="entry name" value="SNF"/>
    <property type="match status" value="1"/>
</dbReference>
<dbReference type="GO" id="GO:0016020">
    <property type="term" value="C:membrane"/>
    <property type="evidence" value="ECO:0007669"/>
    <property type="project" value="UniProtKB-SubCell"/>
</dbReference>
<evidence type="ECO:0000256" key="5">
    <source>
        <dbReference type="ARBA" id="ARBA00022989"/>
    </source>
</evidence>
<dbReference type="OMA" id="NESIGHY"/>
<keyword evidence="9" id="KW-1185">Reference proteome</keyword>